<evidence type="ECO:0000256" key="6">
    <source>
        <dbReference type="ARBA" id="ARBA00022741"/>
    </source>
</evidence>
<comment type="function">
    <text evidence="17">Catalyzes the dehydration of the S-form of NAD(P)HX at the expense of ADP, which is converted to AMP. Together with NAD(P)HX epimerase, which catalyzes the epimerization of the S- and R-forms, the enzyme allows the repair of both epimers of NAD(P)HX, a damaged form of NAD(P)H that is a result of enzymatic or heat-dependent hydration.</text>
</comment>
<evidence type="ECO:0000256" key="19">
    <source>
        <dbReference type="PIRNR" id="PIRNR017184"/>
    </source>
</evidence>
<dbReference type="Proteomes" id="UP000553034">
    <property type="component" value="Unassembled WGS sequence"/>
</dbReference>
<dbReference type="EC" id="5.1.99.6" evidence="19"/>
<dbReference type="PROSITE" id="PS51383">
    <property type="entry name" value="YJEF_C_3"/>
    <property type="match status" value="1"/>
</dbReference>
<organism evidence="23 24">
    <name type="scientific">Mesonia hippocampi</name>
    <dbReference type="NCBI Taxonomy" id="1628250"/>
    <lineage>
        <taxon>Bacteria</taxon>
        <taxon>Pseudomonadati</taxon>
        <taxon>Bacteroidota</taxon>
        <taxon>Flavobacteriia</taxon>
        <taxon>Flavobacteriales</taxon>
        <taxon>Flavobacteriaceae</taxon>
        <taxon>Mesonia</taxon>
    </lineage>
</organism>
<keyword evidence="9 18" id="KW-0630">Potassium</keyword>
<evidence type="ECO:0000256" key="9">
    <source>
        <dbReference type="ARBA" id="ARBA00022958"/>
    </source>
</evidence>
<comment type="catalytic activity">
    <reaction evidence="16 17 19">
        <text>(6S)-NADPHX + ADP = AMP + phosphate + NADPH + H(+)</text>
        <dbReference type="Rhea" id="RHEA:32235"/>
        <dbReference type="ChEBI" id="CHEBI:15378"/>
        <dbReference type="ChEBI" id="CHEBI:43474"/>
        <dbReference type="ChEBI" id="CHEBI:57783"/>
        <dbReference type="ChEBI" id="CHEBI:64076"/>
        <dbReference type="ChEBI" id="CHEBI:456215"/>
        <dbReference type="ChEBI" id="CHEBI:456216"/>
        <dbReference type="EC" id="4.2.1.136"/>
    </reaction>
</comment>
<dbReference type="GO" id="GO:0046496">
    <property type="term" value="P:nicotinamide nucleotide metabolic process"/>
    <property type="evidence" value="ECO:0007669"/>
    <property type="project" value="UniProtKB-UniRule"/>
</dbReference>
<comment type="function">
    <text evidence="18">Catalyzes the epimerization of the S- and R-forms of NAD(P)HX, a damaged form of NAD(P)H that is a result of enzymatic or heat-dependent hydration. This is a prerequisite for the S-specific NAD(P)H-hydrate dehydratase to allow the repair of both epimers of NAD(P)HX.</text>
</comment>
<keyword evidence="7 17" id="KW-0067">ATP-binding</keyword>
<evidence type="ECO:0000256" key="16">
    <source>
        <dbReference type="ARBA" id="ARBA00049209"/>
    </source>
</evidence>
<gene>
    <name evidence="18" type="primary">nnrE</name>
    <name evidence="17" type="synonym">nnrD</name>
    <name evidence="23" type="ORF">GGR32_000007</name>
</gene>
<evidence type="ECO:0000256" key="13">
    <source>
        <dbReference type="ARBA" id="ARBA00023268"/>
    </source>
</evidence>
<protein>
    <recommendedName>
        <fullName evidence="19">Bifunctional NAD(P)H-hydrate repair enzyme</fullName>
    </recommendedName>
    <alternativeName>
        <fullName evidence="19">Nicotinamide nucleotide repair protein</fullName>
    </alternativeName>
    <domain>
        <recommendedName>
            <fullName evidence="19">ADP-dependent (S)-NAD(P)H-hydrate dehydratase</fullName>
            <ecNumber evidence="19">4.2.1.136</ecNumber>
        </recommendedName>
        <alternativeName>
            <fullName evidence="19">ADP-dependent NAD(P)HX dehydratase</fullName>
        </alternativeName>
    </domain>
    <domain>
        <recommendedName>
            <fullName evidence="19">NAD(P)H-hydrate epimerase</fullName>
            <ecNumber evidence="19">5.1.99.6</ecNumber>
        </recommendedName>
    </domain>
</protein>
<evidence type="ECO:0000259" key="21">
    <source>
        <dbReference type="PROSITE" id="PS51383"/>
    </source>
</evidence>
<dbReference type="GO" id="GO:0052855">
    <property type="term" value="F:ADP-dependent NAD(P)H-hydrate dehydratase activity"/>
    <property type="evidence" value="ECO:0007669"/>
    <property type="project" value="UniProtKB-UniRule"/>
</dbReference>
<comment type="cofactor">
    <cofactor evidence="17">
        <name>Mg(2+)</name>
        <dbReference type="ChEBI" id="CHEBI:18420"/>
    </cofactor>
</comment>
<evidence type="ECO:0000256" key="18">
    <source>
        <dbReference type="HAMAP-Rule" id="MF_01966"/>
    </source>
</evidence>
<feature type="domain" description="Rhodanese" evidence="20">
    <location>
        <begin position="37"/>
        <end position="100"/>
    </location>
</feature>
<dbReference type="GO" id="GO:0016301">
    <property type="term" value="F:kinase activity"/>
    <property type="evidence" value="ECO:0007669"/>
    <property type="project" value="UniProtKB-KW"/>
</dbReference>
<keyword evidence="24" id="KW-1185">Reference proteome</keyword>
<evidence type="ECO:0000256" key="2">
    <source>
        <dbReference type="ARBA" id="ARBA00000909"/>
    </source>
</evidence>
<dbReference type="PROSITE" id="PS01050">
    <property type="entry name" value="YJEF_C_2"/>
    <property type="match status" value="1"/>
</dbReference>
<dbReference type="Pfam" id="PF01256">
    <property type="entry name" value="Carb_kinase"/>
    <property type="match status" value="1"/>
</dbReference>
<dbReference type="GO" id="GO:0005524">
    <property type="term" value="F:ATP binding"/>
    <property type="evidence" value="ECO:0007669"/>
    <property type="project" value="UniProtKB-UniRule"/>
</dbReference>
<evidence type="ECO:0000256" key="8">
    <source>
        <dbReference type="ARBA" id="ARBA00022857"/>
    </source>
</evidence>
<dbReference type="Gene3D" id="3.40.50.10260">
    <property type="entry name" value="YjeF N-terminal domain"/>
    <property type="match status" value="1"/>
</dbReference>
<feature type="binding site" evidence="18">
    <location>
        <begin position="58"/>
        <end position="62"/>
    </location>
    <ligand>
        <name>(6S)-NADPHX</name>
        <dbReference type="ChEBI" id="CHEBI:64076"/>
    </ligand>
</feature>
<dbReference type="SUPFAM" id="SSF53613">
    <property type="entry name" value="Ribokinase-like"/>
    <property type="match status" value="1"/>
</dbReference>
<dbReference type="EMBL" id="JACIFO010000001">
    <property type="protein sequence ID" value="MBB4117735.1"/>
    <property type="molecule type" value="Genomic_DNA"/>
</dbReference>
<evidence type="ECO:0000256" key="1">
    <source>
        <dbReference type="ARBA" id="ARBA00000013"/>
    </source>
</evidence>
<comment type="similarity">
    <text evidence="18">Belongs to the NnrE/AIBP family.</text>
</comment>
<evidence type="ECO:0000259" key="20">
    <source>
        <dbReference type="PROSITE" id="PS50206"/>
    </source>
</evidence>
<dbReference type="HAMAP" id="MF_01965">
    <property type="entry name" value="NADHX_dehydratase"/>
    <property type="match status" value="1"/>
</dbReference>
<feature type="domain" description="YjeF C-terminal" evidence="21">
    <location>
        <begin position="227"/>
        <end position="499"/>
    </location>
</feature>
<dbReference type="CDD" id="cd01171">
    <property type="entry name" value="YXKO-related"/>
    <property type="match status" value="1"/>
</dbReference>
<comment type="caution">
    <text evidence="23">The sequence shown here is derived from an EMBL/GenBank/DDBJ whole genome shotgun (WGS) entry which is preliminary data.</text>
</comment>
<dbReference type="PANTHER" id="PTHR12592:SF0">
    <property type="entry name" value="ATP-DEPENDENT (S)-NAD(P)H-HYDRATE DEHYDRATASE"/>
    <property type="match status" value="1"/>
</dbReference>
<keyword evidence="12 17" id="KW-0456">Lyase</keyword>
<dbReference type="InterPro" id="IPR036652">
    <property type="entry name" value="YjeF_N_dom_sf"/>
</dbReference>
<dbReference type="InterPro" id="IPR004443">
    <property type="entry name" value="YjeF_N_dom"/>
</dbReference>
<dbReference type="EC" id="4.2.1.136" evidence="19"/>
<evidence type="ECO:0000313" key="24">
    <source>
        <dbReference type="Proteomes" id="UP000553034"/>
    </source>
</evidence>
<evidence type="ECO:0000259" key="22">
    <source>
        <dbReference type="PROSITE" id="PS51385"/>
    </source>
</evidence>
<dbReference type="InterPro" id="IPR000631">
    <property type="entry name" value="CARKD"/>
</dbReference>
<comment type="cofactor">
    <cofactor evidence="18 19">
        <name>K(+)</name>
        <dbReference type="ChEBI" id="CHEBI:29103"/>
    </cofactor>
    <text evidence="18 19">Binds 1 potassium ion per subunit.</text>
</comment>
<dbReference type="InterPro" id="IPR017953">
    <property type="entry name" value="Carbohydrate_kinase_pred_CS"/>
</dbReference>
<proteinExistence type="inferred from homology"/>
<feature type="binding site" evidence="18">
    <location>
        <position position="162"/>
    </location>
    <ligand>
        <name>K(+)</name>
        <dbReference type="ChEBI" id="CHEBI:29103"/>
    </ligand>
</feature>
<comment type="subunit">
    <text evidence="17">Homotetramer.</text>
</comment>
<comment type="similarity">
    <text evidence="3 19">In the N-terminal section; belongs to the NnrE/AIBP family.</text>
</comment>
<feature type="binding site" evidence="17">
    <location>
        <position position="325"/>
    </location>
    <ligand>
        <name>(6S)-NADPHX</name>
        <dbReference type="ChEBI" id="CHEBI:64076"/>
    </ligand>
</feature>
<dbReference type="PROSITE" id="PS51385">
    <property type="entry name" value="YJEF_N"/>
    <property type="match status" value="1"/>
</dbReference>
<evidence type="ECO:0000256" key="10">
    <source>
        <dbReference type="ARBA" id="ARBA00023027"/>
    </source>
</evidence>
<dbReference type="PIRSF" id="PIRSF017184">
    <property type="entry name" value="Nnr"/>
    <property type="match status" value="1"/>
</dbReference>
<keyword evidence="23" id="KW-0418">Kinase</keyword>
<dbReference type="HAMAP" id="MF_01966">
    <property type="entry name" value="NADHX_epimerase"/>
    <property type="match status" value="1"/>
</dbReference>
<dbReference type="SUPFAM" id="SSF64153">
    <property type="entry name" value="YjeF N-terminal domain-like"/>
    <property type="match status" value="1"/>
</dbReference>
<dbReference type="PROSITE" id="PS50206">
    <property type="entry name" value="RHODANESE_3"/>
    <property type="match status" value="1"/>
</dbReference>
<feature type="binding site" evidence="17">
    <location>
        <position position="376"/>
    </location>
    <ligand>
        <name>(6S)-NADPHX</name>
        <dbReference type="ChEBI" id="CHEBI:64076"/>
    </ligand>
</feature>
<evidence type="ECO:0000256" key="12">
    <source>
        <dbReference type="ARBA" id="ARBA00023239"/>
    </source>
</evidence>
<feature type="binding site" evidence="18">
    <location>
        <begin position="130"/>
        <end position="136"/>
    </location>
    <ligand>
        <name>(6S)-NADPHX</name>
        <dbReference type="ChEBI" id="CHEBI:64076"/>
    </ligand>
</feature>
<evidence type="ECO:0000256" key="3">
    <source>
        <dbReference type="ARBA" id="ARBA00006001"/>
    </source>
</evidence>
<feature type="domain" description="YjeF N-terminal" evidence="22">
    <location>
        <begin position="9"/>
        <end position="217"/>
    </location>
</feature>
<keyword evidence="6 17" id="KW-0547">Nucleotide-binding</keyword>
<keyword evidence="11 18" id="KW-0413">Isomerase</keyword>
<comment type="caution">
    <text evidence="17">Lacks conserved residue(s) required for the propagation of feature annotation.</text>
</comment>
<feature type="binding site" evidence="18">
    <location>
        <position position="126"/>
    </location>
    <ligand>
        <name>K(+)</name>
        <dbReference type="ChEBI" id="CHEBI:29103"/>
    </ligand>
</feature>
<evidence type="ECO:0000313" key="23">
    <source>
        <dbReference type="EMBL" id="MBB4117735.1"/>
    </source>
</evidence>
<dbReference type="GO" id="GO:0046872">
    <property type="term" value="F:metal ion binding"/>
    <property type="evidence" value="ECO:0007669"/>
    <property type="project" value="UniProtKB-UniRule"/>
</dbReference>
<comment type="catalytic activity">
    <reaction evidence="15 17 19">
        <text>(6S)-NADHX + ADP = AMP + phosphate + NADH + H(+)</text>
        <dbReference type="Rhea" id="RHEA:32223"/>
        <dbReference type="ChEBI" id="CHEBI:15378"/>
        <dbReference type="ChEBI" id="CHEBI:43474"/>
        <dbReference type="ChEBI" id="CHEBI:57945"/>
        <dbReference type="ChEBI" id="CHEBI:64074"/>
        <dbReference type="ChEBI" id="CHEBI:456215"/>
        <dbReference type="ChEBI" id="CHEBI:456216"/>
        <dbReference type="EC" id="4.2.1.136"/>
    </reaction>
</comment>
<dbReference type="InterPro" id="IPR029056">
    <property type="entry name" value="Ribokinase-like"/>
</dbReference>
<comment type="catalytic activity">
    <reaction evidence="2 18 19">
        <text>(6R)-NADPHX = (6S)-NADPHX</text>
        <dbReference type="Rhea" id="RHEA:32227"/>
        <dbReference type="ChEBI" id="CHEBI:64076"/>
        <dbReference type="ChEBI" id="CHEBI:64077"/>
        <dbReference type="EC" id="5.1.99.6"/>
    </reaction>
</comment>
<keyword evidence="5 18" id="KW-0479">Metal-binding</keyword>
<keyword evidence="10 17" id="KW-0520">NAD</keyword>
<keyword evidence="13" id="KW-0511">Multifunctional enzyme</keyword>
<evidence type="ECO:0000256" key="15">
    <source>
        <dbReference type="ARBA" id="ARBA00048238"/>
    </source>
</evidence>
<dbReference type="GO" id="GO:0110051">
    <property type="term" value="P:metabolite repair"/>
    <property type="evidence" value="ECO:0007669"/>
    <property type="project" value="TreeGrafter"/>
</dbReference>
<feature type="binding site" evidence="17">
    <location>
        <position position="440"/>
    </location>
    <ligand>
        <name>(6S)-NADPHX</name>
        <dbReference type="ChEBI" id="CHEBI:64076"/>
    </ligand>
</feature>
<comment type="similarity">
    <text evidence="4 19">In the C-terminal section; belongs to the NnrD/CARKD family.</text>
</comment>
<dbReference type="NCBIfam" id="TIGR00196">
    <property type="entry name" value="yjeF_cterm"/>
    <property type="match status" value="1"/>
</dbReference>
<feature type="binding site" evidence="17">
    <location>
        <position position="439"/>
    </location>
    <ligand>
        <name>AMP</name>
        <dbReference type="ChEBI" id="CHEBI:456215"/>
    </ligand>
</feature>
<evidence type="ECO:0000256" key="5">
    <source>
        <dbReference type="ARBA" id="ARBA00022723"/>
    </source>
</evidence>
<reference evidence="23 24" key="1">
    <citation type="submission" date="2020-08" db="EMBL/GenBank/DDBJ databases">
        <title>Genomic Encyclopedia of Type Strains, Phase IV (KMG-IV): sequencing the most valuable type-strain genomes for metagenomic binning, comparative biology and taxonomic classification.</title>
        <authorList>
            <person name="Goeker M."/>
        </authorList>
    </citation>
    <scope>NUCLEOTIDE SEQUENCE [LARGE SCALE GENOMIC DNA]</scope>
    <source>
        <strain evidence="23 24">DSM 29568</strain>
    </source>
</reference>
<evidence type="ECO:0000256" key="14">
    <source>
        <dbReference type="ARBA" id="ARBA00025153"/>
    </source>
</evidence>
<dbReference type="InterPro" id="IPR001763">
    <property type="entry name" value="Rhodanese-like_dom"/>
</dbReference>
<name>A0A840EKU1_9FLAO</name>
<comment type="similarity">
    <text evidence="17">Belongs to the NnrD/CARKD family.</text>
</comment>
<accession>A0A840EKU1</accession>
<keyword evidence="23" id="KW-0808">Transferase</keyword>
<comment type="catalytic activity">
    <reaction evidence="1 18 19">
        <text>(6R)-NADHX = (6S)-NADHX</text>
        <dbReference type="Rhea" id="RHEA:32215"/>
        <dbReference type="ChEBI" id="CHEBI:64074"/>
        <dbReference type="ChEBI" id="CHEBI:64075"/>
        <dbReference type="EC" id="5.1.99.6"/>
    </reaction>
</comment>
<keyword evidence="8 17" id="KW-0521">NADP</keyword>
<evidence type="ECO:0000256" key="17">
    <source>
        <dbReference type="HAMAP-Rule" id="MF_01965"/>
    </source>
</evidence>
<dbReference type="RefSeq" id="WP_183475398.1">
    <property type="nucleotide sequence ID" value="NZ_JACIFO010000001.1"/>
</dbReference>
<dbReference type="AlphaFoldDB" id="A0A840EKU1"/>
<evidence type="ECO:0000256" key="7">
    <source>
        <dbReference type="ARBA" id="ARBA00022840"/>
    </source>
</evidence>
<sequence>MKIFDREQIYQIDKQTIQSQNITQDELMERVGTRLFAWLDEQLPSTDQKIVLFCGVGNNGGDGLVLARLLLLKGYEVTVHVVNFGEGRTEGFLKNLDRLKENKLWPNFISEDSDFPTLQENEIVIDAIFGIGLTHSLSPWVASLVKHINKQAAYVIAIDVPSGLFLDKFPDDDEAIIQANFTVSFQLYKLIFFLPQTAKYIGGLRLLNIGLDAEAIHKSMASKFLMTKNDVLPLYRNRAKFSHKGSYGHALVVGGSYGKIGCVSLSSKAALRTGVGKLTALVPSCGYQILQTSVPEAMLVTSNLENELNTENIDFIPDVVCFGMGAGTGENAYITLLNLIEDTKNPMLIDADGINLLAKHPGLIEKLPEKTILTPHPGELIRLLGTWTDDFDKLEKCKTFSKTHKVIIVLKGAHTIVVAEDNLYVNTTGNPGMATAGSGDVLSGVITALLAQQYDPLMASILGVYLHGKAGDLVAQQNGYEALIASDIIAYMGKAFISLFQEEQKPAKEV</sequence>
<feature type="binding site" evidence="17">
    <location>
        <begin position="411"/>
        <end position="415"/>
    </location>
    <ligand>
        <name>AMP</name>
        <dbReference type="ChEBI" id="CHEBI:456215"/>
    </ligand>
</feature>
<dbReference type="Pfam" id="PF03853">
    <property type="entry name" value="YjeF_N"/>
    <property type="match status" value="1"/>
</dbReference>
<dbReference type="NCBIfam" id="TIGR00197">
    <property type="entry name" value="yjeF_nterm"/>
    <property type="match status" value="1"/>
</dbReference>
<feature type="binding site" evidence="18">
    <location>
        <position position="159"/>
    </location>
    <ligand>
        <name>(6S)-NADPHX</name>
        <dbReference type="ChEBI" id="CHEBI:64076"/>
    </ligand>
</feature>
<dbReference type="Gene3D" id="3.40.1190.20">
    <property type="match status" value="1"/>
</dbReference>
<evidence type="ECO:0000256" key="4">
    <source>
        <dbReference type="ARBA" id="ARBA00009524"/>
    </source>
</evidence>
<comment type="function">
    <text evidence="14 19">Bifunctional enzyme that catalyzes the epimerization of the S- and R-forms of NAD(P)HX and the dehydration of the S-form of NAD(P)HX at the expense of ADP, which is converted to AMP. This allows the repair of both epimers of NAD(P)HX, a damaged form of NAD(P)H that is a result of enzymatic or heat-dependent hydration.</text>
</comment>
<dbReference type="GO" id="GO:0052856">
    <property type="term" value="F:NAD(P)HX epimerase activity"/>
    <property type="evidence" value="ECO:0007669"/>
    <property type="project" value="UniProtKB-UniRule"/>
</dbReference>
<dbReference type="InterPro" id="IPR030677">
    <property type="entry name" value="Nnr"/>
</dbReference>
<feature type="binding site" evidence="18">
    <location>
        <position position="59"/>
    </location>
    <ligand>
        <name>K(+)</name>
        <dbReference type="ChEBI" id="CHEBI:29103"/>
    </ligand>
</feature>
<dbReference type="PANTHER" id="PTHR12592">
    <property type="entry name" value="ATP-DEPENDENT (S)-NAD(P)H-HYDRATE DEHYDRATASE FAMILY MEMBER"/>
    <property type="match status" value="1"/>
</dbReference>
<evidence type="ECO:0000256" key="11">
    <source>
        <dbReference type="ARBA" id="ARBA00023235"/>
    </source>
</evidence>